<feature type="chain" id="PRO_5009520768" evidence="1">
    <location>
        <begin position="26"/>
        <end position="422"/>
    </location>
</feature>
<evidence type="ECO:0000313" key="3">
    <source>
        <dbReference type="Proteomes" id="UP000177230"/>
    </source>
</evidence>
<protein>
    <submittedName>
        <fullName evidence="2">Asparagine synthetase B</fullName>
    </submittedName>
</protein>
<evidence type="ECO:0000256" key="1">
    <source>
        <dbReference type="SAM" id="SignalP"/>
    </source>
</evidence>
<dbReference type="AlphaFoldDB" id="A0A1F5RDZ6"/>
<dbReference type="Proteomes" id="UP000177230">
    <property type="component" value="Unassembled WGS sequence"/>
</dbReference>
<reference evidence="2 3" key="1">
    <citation type="journal article" date="2016" name="Nat. Commun.">
        <title>Thousands of microbial genomes shed light on interconnected biogeochemical processes in an aquifer system.</title>
        <authorList>
            <person name="Anantharaman K."/>
            <person name="Brown C.T."/>
            <person name="Hug L.A."/>
            <person name="Sharon I."/>
            <person name="Castelle C.J."/>
            <person name="Probst A.J."/>
            <person name="Thomas B.C."/>
            <person name="Singh A."/>
            <person name="Wilkins M.J."/>
            <person name="Karaoz U."/>
            <person name="Brodie E.L."/>
            <person name="Williams K.H."/>
            <person name="Hubbard S.S."/>
            <person name="Banfield J.F."/>
        </authorList>
    </citation>
    <scope>NUCLEOTIDE SEQUENCE [LARGE SCALE GENOMIC DNA]</scope>
</reference>
<comment type="caution">
    <text evidence="2">The sequence shown here is derived from an EMBL/GenBank/DDBJ whole genome shotgun (WGS) entry which is preliminary data.</text>
</comment>
<evidence type="ECO:0000313" key="2">
    <source>
        <dbReference type="EMBL" id="OGF12667.1"/>
    </source>
</evidence>
<sequence>MLKKQFISALFFLAVAISSAWQPSAANILIPMDLTQADHLRAYGVVYRCLQNGIKVEWLLNYRGGSFMTSENQATAELCKISGVSYGVISDNQTSEIYRQIESGNMERIELEKAPRLAVYVPLTHDPWDDAVRLALDYAQVPYTTLWDEEVLSGTLAQYDWLHLHHEDFTGQYGKFYSSYRNTDWYQNDVRANTRLAGKLGYPKVSQMKLAVAQKLRQYLYDGGFLFAMCSAPATLDIALSASGTDIVPKEFDGDPADPGWQAKLDFTQTLAFRDFNVITNPLVYEHSDIDVGTDALSRGKDTYFTMFDFSAKYDPVSCMLVQNHVALVGEFLGQDTGFRRDRIKKGIVLLAEVSGTDEMKYLHGIYGKGSFAYFGGHDPEDFQHFVGDPKTDLRLYRNSPGYRLILNNILFPAAKKKPLKT</sequence>
<organism evidence="2 3">
    <name type="scientific">Candidatus Edwardsbacteria bacterium GWF2_54_11</name>
    <dbReference type="NCBI Taxonomy" id="1817851"/>
    <lineage>
        <taxon>Bacteria</taxon>
        <taxon>Candidatus Edwardsiibacteriota</taxon>
    </lineage>
</organism>
<feature type="signal peptide" evidence="1">
    <location>
        <begin position="1"/>
        <end position="25"/>
    </location>
</feature>
<dbReference type="EMBL" id="MFFM01000033">
    <property type="protein sequence ID" value="OGF12667.1"/>
    <property type="molecule type" value="Genomic_DNA"/>
</dbReference>
<keyword evidence="1" id="KW-0732">Signal</keyword>
<accession>A0A1F5RDZ6</accession>
<gene>
    <name evidence="2" type="ORF">A2024_00335</name>
</gene>
<proteinExistence type="predicted"/>
<name>A0A1F5RDZ6_9BACT</name>